<reference evidence="2 3" key="1">
    <citation type="journal article" date="2021" name="J. Hered.">
        <title>A chromosome-level genome assembly of the parasitoid wasp, Cotesia glomerata (Hymenoptera: Braconidae).</title>
        <authorList>
            <person name="Pinto B.J."/>
            <person name="Weis J.J."/>
            <person name="Gamble T."/>
            <person name="Ode P.J."/>
            <person name="Paul R."/>
            <person name="Zaspel J.M."/>
        </authorList>
    </citation>
    <scope>NUCLEOTIDE SEQUENCE [LARGE SCALE GENOMIC DNA]</scope>
    <source>
        <strain evidence="2">CgM1</strain>
    </source>
</reference>
<dbReference type="AlphaFoldDB" id="A0AAV7IX45"/>
<sequence length="105" mass="11808">MKLATRIGPLRTMPLKGCIKNTGSPHRASPADGIQQGSNGDSILGSRWFEFKELNRNGVIRRRTKIRRDGDGKIVEDGIRKSDLLRLCGRCSIKLRNARKPKPRN</sequence>
<protein>
    <submittedName>
        <fullName evidence="2">Uncharacterized protein</fullName>
    </submittedName>
</protein>
<feature type="region of interest" description="Disordered" evidence="1">
    <location>
        <begin position="14"/>
        <end position="38"/>
    </location>
</feature>
<dbReference type="EMBL" id="JAHXZJ010000374">
    <property type="protein sequence ID" value="KAH0561757.1"/>
    <property type="molecule type" value="Genomic_DNA"/>
</dbReference>
<comment type="caution">
    <text evidence="2">The sequence shown here is derived from an EMBL/GenBank/DDBJ whole genome shotgun (WGS) entry which is preliminary data.</text>
</comment>
<evidence type="ECO:0000313" key="2">
    <source>
        <dbReference type="EMBL" id="KAH0561757.1"/>
    </source>
</evidence>
<evidence type="ECO:0000256" key="1">
    <source>
        <dbReference type="SAM" id="MobiDB-lite"/>
    </source>
</evidence>
<dbReference type="Proteomes" id="UP000826195">
    <property type="component" value="Unassembled WGS sequence"/>
</dbReference>
<name>A0AAV7IX45_COTGL</name>
<gene>
    <name evidence="2" type="ORF">KQX54_019256</name>
</gene>
<accession>A0AAV7IX45</accession>
<evidence type="ECO:0000313" key="3">
    <source>
        <dbReference type="Proteomes" id="UP000826195"/>
    </source>
</evidence>
<keyword evidence="3" id="KW-1185">Reference proteome</keyword>
<proteinExistence type="predicted"/>
<organism evidence="2 3">
    <name type="scientific">Cotesia glomerata</name>
    <name type="common">Lepidopteran parasitic wasp</name>
    <name type="synonym">Apanteles glomeratus</name>
    <dbReference type="NCBI Taxonomy" id="32391"/>
    <lineage>
        <taxon>Eukaryota</taxon>
        <taxon>Metazoa</taxon>
        <taxon>Ecdysozoa</taxon>
        <taxon>Arthropoda</taxon>
        <taxon>Hexapoda</taxon>
        <taxon>Insecta</taxon>
        <taxon>Pterygota</taxon>
        <taxon>Neoptera</taxon>
        <taxon>Endopterygota</taxon>
        <taxon>Hymenoptera</taxon>
        <taxon>Apocrita</taxon>
        <taxon>Ichneumonoidea</taxon>
        <taxon>Braconidae</taxon>
        <taxon>Microgastrinae</taxon>
        <taxon>Cotesia</taxon>
    </lineage>
</organism>